<feature type="transmembrane region" description="Helical" evidence="2">
    <location>
        <begin position="146"/>
        <end position="172"/>
    </location>
</feature>
<gene>
    <name evidence="3" type="ORF">GFD22_00925</name>
</gene>
<evidence type="ECO:0000313" key="3">
    <source>
        <dbReference type="EMBL" id="NEG77567.1"/>
    </source>
</evidence>
<feature type="compositionally biased region" description="Low complexity" evidence="1">
    <location>
        <begin position="48"/>
        <end position="118"/>
    </location>
</feature>
<evidence type="ECO:0000256" key="2">
    <source>
        <dbReference type="SAM" id="Phobius"/>
    </source>
</evidence>
<comment type="caution">
    <text evidence="3">The sequence shown here is derived from an EMBL/GenBank/DDBJ whole genome shotgun (WGS) entry which is preliminary data.</text>
</comment>
<dbReference type="EMBL" id="WHZY01000001">
    <property type="protein sequence ID" value="NEG77567.1"/>
    <property type="molecule type" value="Genomic_DNA"/>
</dbReference>
<dbReference type="AlphaFoldDB" id="A0A7K3TEP7"/>
<name>A0A7K3TEP7_9BIFI</name>
<feature type="region of interest" description="Disordered" evidence="1">
    <location>
        <begin position="1"/>
        <end position="129"/>
    </location>
</feature>
<keyword evidence="4" id="KW-1185">Reference proteome</keyword>
<dbReference type="Proteomes" id="UP000469763">
    <property type="component" value="Unassembled WGS sequence"/>
</dbReference>
<dbReference type="OrthoDB" id="3240445at2"/>
<keyword evidence="2" id="KW-0812">Transmembrane</keyword>
<proteinExistence type="predicted"/>
<keyword evidence="2" id="KW-0472">Membrane</keyword>
<dbReference type="RefSeq" id="WP_152349489.1">
    <property type="nucleotide sequence ID" value="NZ_WBSN01000001.1"/>
</dbReference>
<protein>
    <recommendedName>
        <fullName evidence="5">DUF4190 domain-containing protein</fullName>
    </recommendedName>
</protein>
<organism evidence="3 4">
    <name type="scientific">Bifidobacterium avesanii</name>
    <dbReference type="NCBI Taxonomy" id="1798157"/>
    <lineage>
        <taxon>Bacteria</taxon>
        <taxon>Bacillati</taxon>
        <taxon>Actinomycetota</taxon>
        <taxon>Actinomycetes</taxon>
        <taxon>Bifidobacteriales</taxon>
        <taxon>Bifidobacteriaceae</taxon>
        <taxon>Bifidobacterium</taxon>
    </lineage>
</organism>
<keyword evidence="2" id="KW-1133">Transmembrane helix</keyword>
<evidence type="ECO:0000256" key="1">
    <source>
        <dbReference type="SAM" id="MobiDB-lite"/>
    </source>
</evidence>
<sequence>MNDSEHQTTNGNGTNGAGRPEYGAMRGDYPAYNPYLYGAPDPSPAPAANPQQAPYGQPQQQGQPYPNGNPYAGNPGAYGQPGYGQPQYGQPQYGQPQYGQPYGGQQPYGQPYGAQQPASPMDRASQRYGVNLNDPRQNPLYGRWDAYAILSFVFAILFASMPVLPAVMGGLAMWRTKTFRMKGFGLAVAAVVINVITSLALLWAVTHGLSLEDLVMQLYGYQPSGSGDSGTQSVIYM</sequence>
<accession>A0A7K3TEP7</accession>
<evidence type="ECO:0000313" key="4">
    <source>
        <dbReference type="Proteomes" id="UP000469763"/>
    </source>
</evidence>
<evidence type="ECO:0008006" key="5">
    <source>
        <dbReference type="Google" id="ProtNLM"/>
    </source>
</evidence>
<feature type="transmembrane region" description="Helical" evidence="2">
    <location>
        <begin position="184"/>
        <end position="205"/>
    </location>
</feature>
<reference evidence="3 4" key="1">
    <citation type="submission" date="2019-10" db="EMBL/GenBank/DDBJ databases">
        <title>Bifidobacterium from non-human primates.</title>
        <authorList>
            <person name="Modesto M."/>
        </authorList>
    </citation>
    <scope>NUCLEOTIDE SEQUENCE [LARGE SCALE GENOMIC DNA]</scope>
    <source>
        <strain evidence="3 4">TREC</strain>
    </source>
</reference>